<protein>
    <recommendedName>
        <fullName evidence="2">DUF4283 domain-containing protein</fullName>
    </recommendedName>
</protein>
<evidence type="ECO:0000256" key="1">
    <source>
        <dbReference type="SAM" id="Coils"/>
    </source>
</evidence>
<proteinExistence type="predicted"/>
<name>A0A9J5XFS4_SOLCO</name>
<reference evidence="3 4" key="1">
    <citation type="submission" date="2020-09" db="EMBL/GenBank/DDBJ databases">
        <title>De no assembly of potato wild relative species, Solanum commersonii.</title>
        <authorList>
            <person name="Cho K."/>
        </authorList>
    </citation>
    <scope>NUCLEOTIDE SEQUENCE [LARGE SCALE GENOMIC DNA]</scope>
    <source>
        <strain evidence="3">LZ3.2</strain>
        <tissue evidence="3">Leaf</tissue>
    </source>
</reference>
<dbReference type="Proteomes" id="UP000824120">
    <property type="component" value="Chromosome 9"/>
</dbReference>
<dbReference type="AlphaFoldDB" id="A0A9J5XFS4"/>
<dbReference type="PANTHER" id="PTHR34427:SF16">
    <property type="entry name" value="DUF4283 DOMAIN-CONTAINING PROTEIN"/>
    <property type="match status" value="1"/>
</dbReference>
<evidence type="ECO:0000259" key="2">
    <source>
        <dbReference type="Pfam" id="PF14111"/>
    </source>
</evidence>
<dbReference type="OrthoDB" id="1673143at2759"/>
<evidence type="ECO:0000313" key="4">
    <source>
        <dbReference type="Proteomes" id="UP000824120"/>
    </source>
</evidence>
<feature type="non-terminal residue" evidence="3">
    <location>
        <position position="638"/>
    </location>
</feature>
<comment type="caution">
    <text evidence="3">The sequence shown here is derived from an EMBL/GenBank/DDBJ whole genome shotgun (WGS) entry which is preliminary data.</text>
</comment>
<gene>
    <name evidence="3" type="ORF">H5410_046534</name>
</gene>
<dbReference type="EMBL" id="JACXVP010000009">
    <property type="protein sequence ID" value="KAG5586100.1"/>
    <property type="molecule type" value="Genomic_DNA"/>
</dbReference>
<feature type="coiled-coil region" evidence="1">
    <location>
        <begin position="482"/>
        <end position="509"/>
    </location>
</feature>
<dbReference type="PANTHER" id="PTHR34427">
    <property type="entry name" value="DUF4283 DOMAIN PROTEIN"/>
    <property type="match status" value="1"/>
</dbReference>
<dbReference type="Pfam" id="PF14111">
    <property type="entry name" value="DUF4283"/>
    <property type="match status" value="1"/>
</dbReference>
<organism evidence="3 4">
    <name type="scientific">Solanum commersonii</name>
    <name type="common">Commerson's wild potato</name>
    <name type="synonym">Commerson's nightshade</name>
    <dbReference type="NCBI Taxonomy" id="4109"/>
    <lineage>
        <taxon>Eukaryota</taxon>
        <taxon>Viridiplantae</taxon>
        <taxon>Streptophyta</taxon>
        <taxon>Embryophyta</taxon>
        <taxon>Tracheophyta</taxon>
        <taxon>Spermatophyta</taxon>
        <taxon>Magnoliopsida</taxon>
        <taxon>eudicotyledons</taxon>
        <taxon>Gunneridae</taxon>
        <taxon>Pentapetalae</taxon>
        <taxon>asterids</taxon>
        <taxon>lamiids</taxon>
        <taxon>Solanales</taxon>
        <taxon>Solanaceae</taxon>
        <taxon>Solanoideae</taxon>
        <taxon>Solaneae</taxon>
        <taxon>Solanum</taxon>
    </lineage>
</organism>
<keyword evidence="1" id="KW-0175">Coiled coil</keyword>
<accession>A0A9J5XFS4</accession>
<sequence length="638" mass="74242">SINFWSLSMGENRIYFNAGFKSYDITRWRSEGTVRYEWVERSRKMMRRSSMSNKIMEWICFTLREASSDQRKSIRRWKTAEREAEHFCTRKYNEHGRFMIIIPINNGGRSVLVIPKLAMNAGWYDIALAGPPRVSEASYPYARSVKDSKWLSKSIREAETNSLEENIEVLSQMESHENGLLKRCLVGHLEGGNKEKRTLSEVRRWSSLLWKKAFGVNIYEMYGGKFLFEFPNRNMAEQTLQGQWNWKNQRFNLEWWFPLVGCTPNNILTKETWVRIIGIPLHLWSSQVFQEIANHCGGWLATEEETELKNHMMWARILVENDGRNIPKEVSVSRYGVVYHFPIWVESHVRVEMLPEIGKGVPGEENKRSTIPSFTQRFIGCKVCKKGTQSLISRDFPAGKHVGGSWLTADNEERREACERHMPHLNEGEILGLHQQPNTRKRVSRKLGPDYSSQVIFNDILGKDPEDESSNISLDFVESQHCRETENTHMQLENQIIHEEKEMANMVGETIIESLHHLIEIEENDTNMIDSEVEDIRTSKTGDQRSITEVGEWEIEEAEPLQTRQQEVVRNKERETSVWVQQNLIKLGKVLGADFQGHEEEALELLLQVDSARQARRMKPETVCKKTRLRGSQELKSL</sequence>
<dbReference type="InterPro" id="IPR025558">
    <property type="entry name" value="DUF4283"/>
</dbReference>
<evidence type="ECO:0000313" key="3">
    <source>
        <dbReference type="EMBL" id="KAG5586100.1"/>
    </source>
</evidence>
<feature type="domain" description="DUF4283" evidence="2">
    <location>
        <begin position="178"/>
        <end position="264"/>
    </location>
</feature>
<keyword evidence="4" id="KW-1185">Reference proteome</keyword>
<feature type="non-terminal residue" evidence="3">
    <location>
        <position position="1"/>
    </location>
</feature>